<reference evidence="2" key="2">
    <citation type="submission" date="2020-07" db="EMBL/GenBank/DDBJ databases">
        <authorList>
            <person name="Vera ALvarez R."/>
            <person name="Arias-Moreno D.M."/>
            <person name="Jimenez-Jacinto V."/>
            <person name="Jimenez-Bremont J.F."/>
            <person name="Swaminathan K."/>
            <person name="Moose S.P."/>
            <person name="Guerrero-Gonzalez M.L."/>
            <person name="Marino-Ramirez L."/>
            <person name="Landsman D."/>
            <person name="Rodriguez-Kessler M."/>
            <person name="Delgado-Sanchez P."/>
        </authorList>
    </citation>
    <scope>NUCLEOTIDE SEQUENCE</scope>
    <source>
        <tissue evidence="2">Cladode</tissue>
    </source>
</reference>
<sequence>MLQWGRRVRLLEIGIVILVRRLLLVWLLLVLVEERLCMISGCSTKTKEWILASLLMISTMYMTRACSLLKPHFPPSTNRRKTSILTCMEELMSSLRRSGTLIGSNPTRGSQGLQKKLARETGLLSLSRLLRRLIHSVWISS</sequence>
<reference evidence="2" key="1">
    <citation type="journal article" date="2013" name="J. Plant Res.">
        <title>Effect of fungi and light on seed germination of three Opuntia species from semiarid lands of central Mexico.</title>
        <authorList>
            <person name="Delgado-Sanchez P."/>
            <person name="Jimenez-Bremont J.F."/>
            <person name="Guerrero-Gonzalez Mde L."/>
            <person name="Flores J."/>
        </authorList>
    </citation>
    <scope>NUCLEOTIDE SEQUENCE</scope>
    <source>
        <tissue evidence="2">Cladode</tissue>
    </source>
</reference>
<keyword evidence="1" id="KW-0812">Transmembrane</keyword>
<protein>
    <submittedName>
        <fullName evidence="2">Uncharacterized protein</fullName>
    </submittedName>
</protein>
<proteinExistence type="predicted"/>
<dbReference type="AlphaFoldDB" id="A0A7C9AX65"/>
<dbReference type="EMBL" id="GISG01276447">
    <property type="protein sequence ID" value="MBA4677736.1"/>
    <property type="molecule type" value="Transcribed_RNA"/>
</dbReference>
<accession>A0A7C9AX65</accession>
<keyword evidence="1" id="KW-1133">Transmembrane helix</keyword>
<evidence type="ECO:0000256" key="1">
    <source>
        <dbReference type="SAM" id="Phobius"/>
    </source>
</evidence>
<feature type="transmembrane region" description="Helical" evidence="1">
    <location>
        <begin position="10"/>
        <end position="29"/>
    </location>
</feature>
<keyword evidence="1" id="KW-0472">Membrane</keyword>
<organism evidence="2">
    <name type="scientific">Opuntia streptacantha</name>
    <name type="common">Prickly pear cactus</name>
    <name type="synonym">Opuntia cardona</name>
    <dbReference type="NCBI Taxonomy" id="393608"/>
    <lineage>
        <taxon>Eukaryota</taxon>
        <taxon>Viridiplantae</taxon>
        <taxon>Streptophyta</taxon>
        <taxon>Embryophyta</taxon>
        <taxon>Tracheophyta</taxon>
        <taxon>Spermatophyta</taxon>
        <taxon>Magnoliopsida</taxon>
        <taxon>eudicotyledons</taxon>
        <taxon>Gunneridae</taxon>
        <taxon>Pentapetalae</taxon>
        <taxon>Caryophyllales</taxon>
        <taxon>Cactineae</taxon>
        <taxon>Cactaceae</taxon>
        <taxon>Opuntioideae</taxon>
        <taxon>Opuntia</taxon>
    </lineage>
</organism>
<name>A0A7C9AX65_OPUST</name>
<evidence type="ECO:0000313" key="2">
    <source>
        <dbReference type="EMBL" id="MBA4677736.1"/>
    </source>
</evidence>